<evidence type="ECO:0000313" key="2">
    <source>
        <dbReference type="EMBL" id="ANW96312.1"/>
    </source>
</evidence>
<feature type="domain" description="Glycosyltransferase 2-like" evidence="1">
    <location>
        <begin position="7"/>
        <end position="136"/>
    </location>
</feature>
<evidence type="ECO:0000313" key="3">
    <source>
        <dbReference type="Proteomes" id="UP000092967"/>
    </source>
</evidence>
<dbReference type="InterPro" id="IPR029044">
    <property type="entry name" value="Nucleotide-diphossugar_trans"/>
</dbReference>
<dbReference type="PANTHER" id="PTHR22916">
    <property type="entry name" value="GLYCOSYLTRANSFERASE"/>
    <property type="match status" value="1"/>
</dbReference>
<proteinExistence type="predicted"/>
<organism evidence="2 3">
    <name type="scientific">Wenyingzhuangia fucanilytica</name>
    <dbReference type="NCBI Taxonomy" id="1790137"/>
    <lineage>
        <taxon>Bacteria</taxon>
        <taxon>Pseudomonadati</taxon>
        <taxon>Bacteroidota</taxon>
        <taxon>Flavobacteriia</taxon>
        <taxon>Flavobacteriales</taxon>
        <taxon>Flavobacteriaceae</taxon>
        <taxon>Wenyingzhuangia</taxon>
    </lineage>
</organism>
<dbReference type="CDD" id="cd00761">
    <property type="entry name" value="Glyco_tranf_GTA_type"/>
    <property type="match status" value="1"/>
</dbReference>
<sequence>MNNPLVSIIIPTYNRAHLIGETLDSVIKQTYLNWECIVVDDGSTDNTIEVLKEYTDKDSRIQYHHRPKERPKGANACRNYGFELSKGEYIMFFDSDDLMLNQKVEIQLIDLLSGDYDFSVTQTEQFKMPENISRGIRSETLISNNIIDDFINFKCFWLLQSVLWKKEFLLNNKLKLNEKLYQAQDYEFHLNVFKLKKYSYASNDIVTTHMLLHDSNMSNSTTNSIEKIWSNAYVNHKIVSEFNNEINEETKNSVMSKLVKYYINALREKQVVYSVKIWLMIIKSSLKIKCSFGFYIKCSLALIYPITGVGYKLTKIK</sequence>
<dbReference type="EMBL" id="CP014224">
    <property type="protein sequence ID" value="ANW96312.1"/>
    <property type="molecule type" value="Genomic_DNA"/>
</dbReference>
<dbReference type="OrthoDB" id="597270at2"/>
<dbReference type="KEGG" id="wfu:AXE80_08485"/>
<dbReference type="PANTHER" id="PTHR22916:SF3">
    <property type="entry name" value="UDP-GLCNAC:BETAGAL BETA-1,3-N-ACETYLGLUCOSAMINYLTRANSFERASE-LIKE PROTEIN 1"/>
    <property type="match status" value="1"/>
</dbReference>
<evidence type="ECO:0000259" key="1">
    <source>
        <dbReference type="Pfam" id="PF00535"/>
    </source>
</evidence>
<reference evidence="2 3" key="1">
    <citation type="submission" date="2016-02" db="EMBL/GenBank/DDBJ databases">
        <authorList>
            <person name="Wen L."/>
            <person name="He K."/>
            <person name="Yang H."/>
        </authorList>
    </citation>
    <scope>NUCLEOTIDE SEQUENCE [LARGE SCALE GENOMIC DNA]</scope>
    <source>
        <strain evidence="2 3">CZ1127</strain>
    </source>
</reference>
<dbReference type="AlphaFoldDB" id="A0A1B1Y6A7"/>
<dbReference type="InterPro" id="IPR001173">
    <property type="entry name" value="Glyco_trans_2-like"/>
</dbReference>
<dbReference type="STRING" id="1790137.AXE80_08485"/>
<name>A0A1B1Y6A7_9FLAO</name>
<keyword evidence="3" id="KW-1185">Reference proteome</keyword>
<dbReference type="SUPFAM" id="SSF53448">
    <property type="entry name" value="Nucleotide-diphospho-sugar transferases"/>
    <property type="match status" value="1"/>
</dbReference>
<gene>
    <name evidence="2" type="ORF">AXE80_08485</name>
</gene>
<dbReference type="Proteomes" id="UP000092967">
    <property type="component" value="Chromosome"/>
</dbReference>
<dbReference type="Pfam" id="PF00535">
    <property type="entry name" value="Glycos_transf_2"/>
    <property type="match status" value="1"/>
</dbReference>
<dbReference type="GO" id="GO:0016758">
    <property type="term" value="F:hexosyltransferase activity"/>
    <property type="evidence" value="ECO:0007669"/>
    <property type="project" value="UniProtKB-ARBA"/>
</dbReference>
<dbReference type="Gene3D" id="3.90.550.10">
    <property type="entry name" value="Spore Coat Polysaccharide Biosynthesis Protein SpsA, Chain A"/>
    <property type="match status" value="1"/>
</dbReference>
<accession>A0A1B1Y6A7</accession>
<protein>
    <recommendedName>
        <fullName evidence="1">Glycosyltransferase 2-like domain-containing protein</fullName>
    </recommendedName>
</protein>
<dbReference type="RefSeq" id="WP_068826304.1">
    <property type="nucleotide sequence ID" value="NZ_CP014224.1"/>
</dbReference>